<feature type="region of interest" description="Disordered" evidence="1">
    <location>
        <begin position="111"/>
        <end position="140"/>
    </location>
</feature>
<sequence>GWSNPELLPKCWPGQSPERRHKYLDGLQRSGRIEPARTSGQYGWPGIFALHKLSETFAEIQRRRESMQRAWPLDKDFLAQAKPDVICNRGLGFPSAARRLKSDPSSLYGGNFGSRLGKSSGQFPSPNPRKSHIKSGGLRGAIGGQWWGTIAGQRDKTDGARMDVRK</sequence>
<dbReference type="AlphaFoldDB" id="A0A1G4B0U8"/>
<dbReference type="RefSeq" id="XP_022472158.1">
    <property type="nucleotide sequence ID" value="XM_022621282.1"/>
</dbReference>
<evidence type="ECO:0000313" key="3">
    <source>
        <dbReference type="Proteomes" id="UP000176998"/>
    </source>
</evidence>
<dbReference type="Proteomes" id="UP000176998">
    <property type="component" value="Unassembled WGS sequence"/>
</dbReference>
<organism evidence="2 3">
    <name type="scientific">Colletotrichum orchidophilum</name>
    <dbReference type="NCBI Taxonomy" id="1209926"/>
    <lineage>
        <taxon>Eukaryota</taxon>
        <taxon>Fungi</taxon>
        <taxon>Dikarya</taxon>
        <taxon>Ascomycota</taxon>
        <taxon>Pezizomycotina</taxon>
        <taxon>Sordariomycetes</taxon>
        <taxon>Hypocreomycetidae</taxon>
        <taxon>Glomerellales</taxon>
        <taxon>Glomerellaceae</taxon>
        <taxon>Colletotrichum</taxon>
    </lineage>
</organism>
<protein>
    <submittedName>
        <fullName evidence="2">Uncharacterized protein</fullName>
    </submittedName>
</protein>
<feature type="non-terminal residue" evidence="2">
    <location>
        <position position="1"/>
    </location>
</feature>
<gene>
    <name evidence="2" type="ORF">CORC01_09653</name>
</gene>
<evidence type="ECO:0000256" key="1">
    <source>
        <dbReference type="SAM" id="MobiDB-lite"/>
    </source>
</evidence>
<dbReference type="GeneID" id="34562792"/>
<proteinExistence type="predicted"/>
<reference evidence="2 3" key="1">
    <citation type="submission" date="2016-09" db="EMBL/GenBank/DDBJ databases">
        <authorList>
            <person name="Capua I."/>
            <person name="De Benedictis P."/>
            <person name="Joannis T."/>
            <person name="Lombin L.H."/>
            <person name="Cattoli G."/>
        </authorList>
    </citation>
    <scope>NUCLEOTIDE SEQUENCE [LARGE SCALE GENOMIC DNA]</scope>
    <source>
        <strain evidence="2 3">IMI 309357</strain>
    </source>
</reference>
<evidence type="ECO:0000313" key="2">
    <source>
        <dbReference type="EMBL" id="OHE94996.1"/>
    </source>
</evidence>
<accession>A0A1G4B0U8</accession>
<keyword evidence="3" id="KW-1185">Reference proteome</keyword>
<comment type="caution">
    <text evidence="2">The sequence shown here is derived from an EMBL/GenBank/DDBJ whole genome shotgun (WGS) entry which is preliminary data.</text>
</comment>
<name>A0A1G4B0U8_9PEZI</name>
<dbReference type="EMBL" id="MJBS01000089">
    <property type="protein sequence ID" value="OHE94996.1"/>
    <property type="molecule type" value="Genomic_DNA"/>
</dbReference>